<feature type="transmembrane region" description="Helical" evidence="1">
    <location>
        <begin position="167"/>
        <end position="189"/>
    </location>
</feature>
<proteinExistence type="predicted"/>
<feature type="transmembrane region" description="Helical" evidence="1">
    <location>
        <begin position="12"/>
        <end position="32"/>
    </location>
</feature>
<feature type="transmembrane region" description="Helical" evidence="1">
    <location>
        <begin position="226"/>
        <end position="246"/>
    </location>
</feature>
<feature type="transmembrane region" description="Helical" evidence="1">
    <location>
        <begin position="195"/>
        <end position="214"/>
    </location>
</feature>
<dbReference type="CDD" id="cd01610">
    <property type="entry name" value="PAP2_like"/>
    <property type="match status" value="1"/>
</dbReference>
<feature type="transmembrane region" description="Helical" evidence="1">
    <location>
        <begin position="93"/>
        <end position="112"/>
    </location>
</feature>
<reference evidence="3 4" key="1">
    <citation type="submission" date="2020-01" db="EMBL/GenBank/DDBJ databases">
        <authorList>
            <person name="Rodrigo-Torres L."/>
            <person name="Arahal R. D."/>
            <person name="Lucena T."/>
        </authorList>
    </citation>
    <scope>NUCLEOTIDE SEQUENCE [LARGE SCALE GENOMIC DNA]</scope>
    <source>
        <strain evidence="3 4">CECT 9293</strain>
    </source>
</reference>
<dbReference type="EMBL" id="CACVBR010000059">
    <property type="protein sequence ID" value="CAA7197514.1"/>
    <property type="molecule type" value="Genomic_DNA"/>
</dbReference>
<feature type="transmembrane region" description="Helical" evidence="1">
    <location>
        <begin position="252"/>
        <end position="273"/>
    </location>
</feature>
<dbReference type="RefSeq" id="WP_162034168.1">
    <property type="nucleotide sequence ID" value="NZ_CACVBR010000059.1"/>
</dbReference>
<sequence length="275" mass="31294">MNKFVIQNYAKIGLSLLYFPLFLLILISIFLYQENAFSREAYANIQKDSFLFINSKLSHFPHLINNLGQFGNALIILSFLTIFVVYAPKLWEALLSASLISIIPTSLLKVFFKVPRPAAVYDQSSFVIIGKTLTGSNSLPSGHSITIFTVLTILLWALMPQKLKYKVLWLGFIIIIGTILTFTRVGVGAHYPLDVIIGSIIGYMCGILGIFINQKYSIWSWINHKKYYFIFILLFIGCIIALVNKILHENLIVFYLALISLIVSLYIITYIYVKK</sequence>
<keyword evidence="1" id="KW-0812">Transmembrane</keyword>
<dbReference type="Pfam" id="PF01569">
    <property type="entry name" value="PAP2"/>
    <property type="match status" value="1"/>
</dbReference>
<gene>
    <name evidence="3" type="ORF">CHRY9293_03579</name>
</gene>
<protein>
    <recommendedName>
        <fullName evidence="2">Phosphatidic acid phosphatase type 2/haloperoxidase domain-containing protein</fullName>
    </recommendedName>
</protein>
<dbReference type="GO" id="GO:0042392">
    <property type="term" value="F:sphingosine-1-phosphate phosphatase activity"/>
    <property type="evidence" value="ECO:0007669"/>
    <property type="project" value="TreeGrafter"/>
</dbReference>
<dbReference type="AlphaFoldDB" id="A0A6N4XDI4"/>
<dbReference type="Proteomes" id="UP000445144">
    <property type="component" value="Unassembled WGS sequence"/>
</dbReference>
<name>A0A6N4XDI4_9FLAO</name>
<dbReference type="InterPro" id="IPR036938">
    <property type="entry name" value="PAP2/HPO_sf"/>
</dbReference>
<dbReference type="InterPro" id="IPR000326">
    <property type="entry name" value="PAP2/HPO"/>
</dbReference>
<evidence type="ECO:0000313" key="4">
    <source>
        <dbReference type="Proteomes" id="UP000445144"/>
    </source>
</evidence>
<evidence type="ECO:0000313" key="3">
    <source>
        <dbReference type="EMBL" id="CAA7197514.1"/>
    </source>
</evidence>
<feature type="transmembrane region" description="Helical" evidence="1">
    <location>
        <begin position="67"/>
        <end position="86"/>
    </location>
</feature>
<accession>A0A6N4XDI4</accession>
<dbReference type="SMART" id="SM00014">
    <property type="entry name" value="acidPPc"/>
    <property type="match status" value="1"/>
</dbReference>
<keyword evidence="1" id="KW-0472">Membrane</keyword>
<dbReference type="Gene3D" id="1.20.144.10">
    <property type="entry name" value="Phosphatidic acid phosphatase type 2/haloperoxidase"/>
    <property type="match status" value="1"/>
</dbReference>
<dbReference type="SUPFAM" id="SSF48317">
    <property type="entry name" value="Acid phosphatase/Vanadium-dependent haloperoxidase"/>
    <property type="match status" value="1"/>
</dbReference>
<keyword evidence="4" id="KW-1185">Reference proteome</keyword>
<feature type="transmembrane region" description="Helical" evidence="1">
    <location>
        <begin position="141"/>
        <end position="160"/>
    </location>
</feature>
<feature type="domain" description="Phosphatidic acid phosphatase type 2/haloperoxidase" evidence="2">
    <location>
        <begin position="89"/>
        <end position="210"/>
    </location>
</feature>
<dbReference type="PANTHER" id="PTHR14969">
    <property type="entry name" value="SPHINGOSINE-1-PHOSPHATE PHOSPHOHYDROLASE"/>
    <property type="match status" value="1"/>
</dbReference>
<evidence type="ECO:0000256" key="1">
    <source>
        <dbReference type="SAM" id="Phobius"/>
    </source>
</evidence>
<evidence type="ECO:0000259" key="2">
    <source>
        <dbReference type="SMART" id="SM00014"/>
    </source>
</evidence>
<dbReference type="PANTHER" id="PTHR14969:SF13">
    <property type="entry name" value="AT30094P"/>
    <property type="match status" value="1"/>
</dbReference>
<keyword evidence="1" id="KW-1133">Transmembrane helix</keyword>
<organism evidence="3 4">
    <name type="scientific">Chryseobacterium potabilaquae</name>
    <dbReference type="NCBI Taxonomy" id="2675057"/>
    <lineage>
        <taxon>Bacteria</taxon>
        <taxon>Pseudomonadati</taxon>
        <taxon>Bacteroidota</taxon>
        <taxon>Flavobacteriia</taxon>
        <taxon>Flavobacteriales</taxon>
        <taxon>Weeksellaceae</taxon>
        <taxon>Chryseobacterium group</taxon>
        <taxon>Chryseobacterium</taxon>
    </lineage>
</organism>